<name>A0A8H7NQI0_BIOOC</name>
<feature type="signal peptide" evidence="1">
    <location>
        <begin position="1"/>
        <end position="22"/>
    </location>
</feature>
<feature type="chain" id="PRO_5034053939" evidence="1">
    <location>
        <begin position="23"/>
        <end position="197"/>
    </location>
</feature>
<organism evidence="2 3">
    <name type="scientific">Bionectria ochroleuca</name>
    <name type="common">Gliocladium roseum</name>
    <dbReference type="NCBI Taxonomy" id="29856"/>
    <lineage>
        <taxon>Eukaryota</taxon>
        <taxon>Fungi</taxon>
        <taxon>Dikarya</taxon>
        <taxon>Ascomycota</taxon>
        <taxon>Pezizomycotina</taxon>
        <taxon>Sordariomycetes</taxon>
        <taxon>Hypocreomycetidae</taxon>
        <taxon>Hypocreales</taxon>
        <taxon>Bionectriaceae</taxon>
        <taxon>Clonostachys</taxon>
    </lineage>
</organism>
<accession>A0A8H7NQI0</accession>
<proteinExistence type="predicted"/>
<evidence type="ECO:0000256" key="1">
    <source>
        <dbReference type="SAM" id="SignalP"/>
    </source>
</evidence>
<dbReference type="Proteomes" id="UP000616885">
    <property type="component" value="Unassembled WGS sequence"/>
</dbReference>
<sequence>MRSGTLWVGLVAFLAGVAPSQADKTSTILSTQSMTSLFLPPRDTGGASIYASVITESASTTQYLLACQTSWAAPTNCKGDFKGVTATYAPSSFGAVIAGTTYKCSLGKDNAVCASKTKSDASDKTSTVSSSETSKWFTPVILVQSTTQICKRKKSKGKGSGGSEDDCSSGAGIKGQNAGVNTMAFLLGTYIAIALAL</sequence>
<protein>
    <submittedName>
        <fullName evidence="2">Uncharacterized protein</fullName>
    </submittedName>
</protein>
<dbReference type="EMBL" id="JADCTT010000001">
    <property type="protein sequence ID" value="KAF9760379.1"/>
    <property type="molecule type" value="Genomic_DNA"/>
</dbReference>
<dbReference type="AlphaFoldDB" id="A0A8H7NQI0"/>
<comment type="caution">
    <text evidence="2">The sequence shown here is derived from an EMBL/GenBank/DDBJ whole genome shotgun (WGS) entry which is preliminary data.</text>
</comment>
<reference evidence="2" key="1">
    <citation type="submission" date="2020-10" db="EMBL/GenBank/DDBJ databases">
        <title>High-Quality Genome Resource of Clonostachys rosea strain S41 by Oxford Nanopore Long-Read Sequencing.</title>
        <authorList>
            <person name="Wang H."/>
        </authorList>
    </citation>
    <scope>NUCLEOTIDE SEQUENCE</scope>
    <source>
        <strain evidence="2">S41</strain>
    </source>
</reference>
<keyword evidence="1" id="KW-0732">Signal</keyword>
<evidence type="ECO:0000313" key="2">
    <source>
        <dbReference type="EMBL" id="KAF9760379.1"/>
    </source>
</evidence>
<evidence type="ECO:0000313" key="3">
    <source>
        <dbReference type="Proteomes" id="UP000616885"/>
    </source>
</evidence>
<gene>
    <name evidence="2" type="ORF">IM811_002073</name>
</gene>